<evidence type="ECO:0000313" key="3">
    <source>
        <dbReference type="Proteomes" id="UP000427906"/>
    </source>
</evidence>
<dbReference type="SUPFAM" id="SSF51445">
    <property type="entry name" value="(Trans)glycosidases"/>
    <property type="match status" value="1"/>
</dbReference>
<proteinExistence type="predicted"/>
<dbReference type="AlphaFoldDB" id="A0A5K7YG92"/>
<sequence length="530" mass="58782">MTSESRPSFTGFWIALVLLTSAVVWNHSALAAAEPDRFNALYVPPHKITRRTFDEIVHYAALTPVNAVVLHVKTPRGKLLWPSGNAMAVQMGVAAGHSGLSRHVARLKKDNIRTIAKLDVFADHQLAATMPSLSVMDASTGSPWTDANGLHWSNPSDRRVWAYNIALCRELARMGVDEIQFDYVRFPSDGDLSRIHYPGTLPGFSKSECIASFLEEAYRELKPLGVSVSADIFGLTAWKTDDFGVGQVLEKMAPHLDVICPMFYPSHFPAGFLGKKTPGEFPAVIMEASMRSMMNRTGKPIRPWIQGFWYPPRQIGAQIEGIEKASGQSWSIWNPSGRYGLSYQAMAERSGVCLSRPTFYPSVADLLSKDDRSIRGQRTVVNFTSFKMGYSILSLEASENGIRSRYSSPAAIVATIEESIMDHILKKREIPFRPDADPYVKRRLVSDLLCADLGKDARRMRPEPIYIDWANDCLFSTSGIPQPRLDVYAQVARQPVLDDTAGMTPQEALELASAADTIFGAAESAFPFQR</sequence>
<keyword evidence="3" id="KW-1185">Reference proteome</keyword>
<gene>
    <name evidence="2" type="ORF">DSCA_10200</name>
</gene>
<organism evidence="2 3">
    <name type="scientific">Desulfosarcina alkanivorans</name>
    <dbReference type="NCBI Taxonomy" id="571177"/>
    <lineage>
        <taxon>Bacteria</taxon>
        <taxon>Pseudomonadati</taxon>
        <taxon>Thermodesulfobacteriota</taxon>
        <taxon>Desulfobacteria</taxon>
        <taxon>Desulfobacterales</taxon>
        <taxon>Desulfosarcinaceae</taxon>
        <taxon>Desulfosarcina</taxon>
    </lineage>
</organism>
<feature type="domain" description="DUF4015" evidence="1">
    <location>
        <begin position="40"/>
        <end position="339"/>
    </location>
</feature>
<accession>A0A5K7YG92</accession>
<dbReference type="KEGG" id="dalk:DSCA_10200"/>
<evidence type="ECO:0000259" key="1">
    <source>
        <dbReference type="Pfam" id="PF13200"/>
    </source>
</evidence>
<dbReference type="InterPro" id="IPR025275">
    <property type="entry name" value="DUF4015"/>
</dbReference>
<dbReference type="Proteomes" id="UP000427906">
    <property type="component" value="Chromosome"/>
</dbReference>
<protein>
    <recommendedName>
        <fullName evidence="1">DUF4015 domain-containing protein</fullName>
    </recommendedName>
</protein>
<dbReference type="InterPro" id="IPR017853">
    <property type="entry name" value="GH"/>
</dbReference>
<dbReference type="Pfam" id="PF13200">
    <property type="entry name" value="DUF4015"/>
    <property type="match status" value="1"/>
</dbReference>
<name>A0A5K7YG92_9BACT</name>
<evidence type="ECO:0000313" key="2">
    <source>
        <dbReference type="EMBL" id="BBO67090.1"/>
    </source>
</evidence>
<dbReference type="RefSeq" id="WP_167527611.1">
    <property type="nucleotide sequence ID" value="NZ_AP021874.1"/>
</dbReference>
<dbReference type="Gene3D" id="3.20.20.80">
    <property type="entry name" value="Glycosidases"/>
    <property type="match status" value="1"/>
</dbReference>
<dbReference type="EMBL" id="AP021874">
    <property type="protein sequence ID" value="BBO67090.1"/>
    <property type="molecule type" value="Genomic_DNA"/>
</dbReference>
<reference evidence="2 3" key="1">
    <citation type="submission" date="2019-11" db="EMBL/GenBank/DDBJ databases">
        <title>Comparative genomics of hydrocarbon-degrading Desulfosarcina strains.</title>
        <authorList>
            <person name="Watanabe M."/>
            <person name="Kojima H."/>
            <person name="Fukui M."/>
        </authorList>
    </citation>
    <scope>NUCLEOTIDE SEQUENCE [LARGE SCALE GENOMIC DNA]</scope>
    <source>
        <strain evidence="2 3">PL12</strain>
    </source>
</reference>